<dbReference type="RefSeq" id="WP_200388936.1">
    <property type="nucleotide sequence ID" value="NZ_NRSD01000020.1"/>
</dbReference>
<reference evidence="1 2" key="1">
    <citation type="journal article" date="2020" name="Microorganisms">
        <title>Osmotic Adaptation and Compatible Solute Biosynthesis of Phototrophic Bacteria as Revealed from Genome Analyses.</title>
        <authorList>
            <person name="Imhoff J.F."/>
            <person name="Rahn T."/>
            <person name="Kunzel S."/>
            <person name="Keller A."/>
            <person name="Neulinger S.C."/>
        </authorList>
    </citation>
    <scope>NUCLEOTIDE SEQUENCE [LARGE SCALE GENOMIC DNA]</scope>
    <source>
        <strain evidence="1 2">DSM 21303</strain>
    </source>
</reference>
<accession>A0A9X0WKM2</accession>
<dbReference type="SUPFAM" id="SSF53335">
    <property type="entry name" value="S-adenosyl-L-methionine-dependent methyltransferases"/>
    <property type="match status" value="1"/>
</dbReference>
<protein>
    <submittedName>
        <fullName evidence="1">Uncharacterized protein</fullName>
    </submittedName>
</protein>
<dbReference type="EMBL" id="NRSD01000020">
    <property type="protein sequence ID" value="MBK1646119.1"/>
    <property type="molecule type" value="Genomic_DNA"/>
</dbReference>
<sequence>MAQHDQIGQLFIYASQDNIVMHSQVTLFSAAGDLLTPIADKNLAFDLIYENLPNIPLDTGDDLGVGQTSSTFIAERREVIPGFVSQYLVALHYLALQQAAPMLKPGGRVLSSIGGRIPIAIILRLARETGYAGDILIYTWKVQSEPEEVIGGYAAWEQRGLGPFHFYPVTVLEDTFRTLSPVAAGAQAEQIELALRPHVLSATAALEALHGGTAVGHTVVVLESLKS</sequence>
<evidence type="ECO:0000313" key="1">
    <source>
        <dbReference type="EMBL" id="MBK1646119.1"/>
    </source>
</evidence>
<dbReference type="AlphaFoldDB" id="A0A9X0WKM2"/>
<dbReference type="Proteomes" id="UP001138802">
    <property type="component" value="Unassembled WGS sequence"/>
</dbReference>
<dbReference type="InterPro" id="IPR029063">
    <property type="entry name" value="SAM-dependent_MTases_sf"/>
</dbReference>
<name>A0A9X0WKM2_9GAMM</name>
<proteinExistence type="predicted"/>
<keyword evidence="2" id="KW-1185">Reference proteome</keyword>
<comment type="caution">
    <text evidence="1">The sequence shown here is derived from an EMBL/GenBank/DDBJ whole genome shotgun (WGS) entry which is preliminary data.</text>
</comment>
<organism evidence="1 2">
    <name type="scientific">Thiocapsa imhoffii</name>
    <dbReference type="NCBI Taxonomy" id="382777"/>
    <lineage>
        <taxon>Bacteria</taxon>
        <taxon>Pseudomonadati</taxon>
        <taxon>Pseudomonadota</taxon>
        <taxon>Gammaproteobacteria</taxon>
        <taxon>Chromatiales</taxon>
        <taxon>Chromatiaceae</taxon>
        <taxon>Thiocapsa</taxon>
    </lineage>
</organism>
<evidence type="ECO:0000313" key="2">
    <source>
        <dbReference type="Proteomes" id="UP001138802"/>
    </source>
</evidence>
<gene>
    <name evidence="1" type="ORF">CKO25_15980</name>
</gene>